<dbReference type="GO" id="GO:0009240">
    <property type="term" value="P:isopentenyl diphosphate biosynthetic process"/>
    <property type="evidence" value="ECO:0007669"/>
    <property type="project" value="TreeGrafter"/>
</dbReference>
<dbReference type="EMBL" id="PFMD01000024">
    <property type="protein sequence ID" value="PIY96941.1"/>
    <property type="molecule type" value="Genomic_DNA"/>
</dbReference>
<sequence length="189" mass="21876">MSELKRKLNIIDKNDQVIGQDTRENIHQNGLLHREIHIWVFNRKKGVLLQKRARDKDTYPGLLDASTGGHVEIGDDYLKTAVKELKEETGIKANPSDLVFITKMRQKSYDQVTNMTNNVIRVVYAFEYNGELNDLKIEKGKATSLEFWPLEKIFNPSKKDKKKFIPALLSDQVLDILRKIEKLVEANIR</sequence>
<dbReference type="Pfam" id="PF00293">
    <property type="entry name" value="NUDIX"/>
    <property type="match status" value="1"/>
</dbReference>
<dbReference type="CDD" id="cd04692">
    <property type="entry name" value="NUDIX_Hydrolase"/>
    <property type="match status" value="1"/>
</dbReference>
<name>A0A2M7RKF2_9BACT</name>
<reference evidence="2 3" key="1">
    <citation type="submission" date="2017-09" db="EMBL/GenBank/DDBJ databases">
        <title>Depth-based differentiation of microbial function through sediment-hosted aquifers and enrichment of novel symbionts in the deep terrestrial subsurface.</title>
        <authorList>
            <person name="Probst A.J."/>
            <person name="Ladd B."/>
            <person name="Jarett J.K."/>
            <person name="Geller-Mcgrath D.E."/>
            <person name="Sieber C.M."/>
            <person name="Emerson J.B."/>
            <person name="Anantharaman K."/>
            <person name="Thomas B.C."/>
            <person name="Malmstrom R."/>
            <person name="Stieglmeier M."/>
            <person name="Klingl A."/>
            <person name="Woyke T."/>
            <person name="Ryan C.M."/>
            <person name="Banfield J.F."/>
        </authorList>
    </citation>
    <scope>NUCLEOTIDE SEQUENCE [LARGE SCALE GENOMIC DNA]</scope>
    <source>
        <strain evidence="2">CG_4_10_14_0_8_um_filter_42_10</strain>
    </source>
</reference>
<feature type="domain" description="Nudix hydrolase" evidence="1">
    <location>
        <begin position="31"/>
        <end position="170"/>
    </location>
</feature>
<accession>A0A2M7RKF2</accession>
<dbReference type="GO" id="GO:0004452">
    <property type="term" value="F:isopentenyl-diphosphate delta-isomerase activity"/>
    <property type="evidence" value="ECO:0007669"/>
    <property type="project" value="TreeGrafter"/>
</dbReference>
<dbReference type="Gene3D" id="3.90.79.10">
    <property type="entry name" value="Nucleoside Triphosphate Pyrophosphohydrolase"/>
    <property type="match status" value="1"/>
</dbReference>
<comment type="caution">
    <text evidence="2">The sequence shown here is derived from an EMBL/GenBank/DDBJ whole genome shotgun (WGS) entry which is preliminary data.</text>
</comment>
<evidence type="ECO:0000313" key="3">
    <source>
        <dbReference type="Proteomes" id="UP000230779"/>
    </source>
</evidence>
<dbReference type="PROSITE" id="PS51462">
    <property type="entry name" value="NUDIX"/>
    <property type="match status" value="1"/>
</dbReference>
<dbReference type="PANTHER" id="PTHR10885">
    <property type="entry name" value="ISOPENTENYL-DIPHOSPHATE DELTA-ISOMERASE"/>
    <property type="match status" value="1"/>
</dbReference>
<dbReference type="InterPro" id="IPR000086">
    <property type="entry name" value="NUDIX_hydrolase_dom"/>
</dbReference>
<dbReference type="InterPro" id="IPR015797">
    <property type="entry name" value="NUDIX_hydrolase-like_dom_sf"/>
</dbReference>
<dbReference type="AlphaFoldDB" id="A0A2M7RKF2"/>
<proteinExistence type="predicted"/>
<evidence type="ECO:0000313" key="2">
    <source>
        <dbReference type="EMBL" id="PIY96941.1"/>
    </source>
</evidence>
<dbReference type="PANTHER" id="PTHR10885:SF20">
    <property type="entry name" value="NUDIX HYDROLASE DOMAIN-CONTAINING PROTEIN"/>
    <property type="match status" value="1"/>
</dbReference>
<dbReference type="SUPFAM" id="SSF55811">
    <property type="entry name" value="Nudix"/>
    <property type="match status" value="1"/>
</dbReference>
<gene>
    <name evidence="2" type="ORF">COY66_02095</name>
</gene>
<organism evidence="2 3">
    <name type="scientific">Candidatus Kerfeldbacteria bacterium CG_4_10_14_0_8_um_filter_42_10</name>
    <dbReference type="NCBI Taxonomy" id="2014248"/>
    <lineage>
        <taxon>Bacteria</taxon>
        <taxon>Candidatus Kerfeldiibacteriota</taxon>
    </lineage>
</organism>
<dbReference type="GO" id="GO:0005737">
    <property type="term" value="C:cytoplasm"/>
    <property type="evidence" value="ECO:0007669"/>
    <property type="project" value="TreeGrafter"/>
</dbReference>
<dbReference type="Proteomes" id="UP000230779">
    <property type="component" value="Unassembled WGS sequence"/>
</dbReference>
<evidence type="ECO:0000259" key="1">
    <source>
        <dbReference type="PROSITE" id="PS51462"/>
    </source>
</evidence>
<protein>
    <recommendedName>
        <fullName evidence="1">Nudix hydrolase domain-containing protein</fullName>
    </recommendedName>
</protein>